<gene>
    <name evidence="1" type="ORF">DFJ64_2741</name>
</gene>
<accession>A0A3D9V715</accession>
<reference evidence="1 2" key="1">
    <citation type="submission" date="2018-08" db="EMBL/GenBank/DDBJ databases">
        <title>Sequencing the genomes of 1000 actinobacteria strains.</title>
        <authorList>
            <person name="Klenk H.-P."/>
        </authorList>
    </citation>
    <scope>NUCLEOTIDE SEQUENCE [LARGE SCALE GENOMIC DNA]</scope>
    <source>
        <strain evidence="1 2">DSM 22891</strain>
    </source>
</reference>
<dbReference type="AlphaFoldDB" id="A0A3D9V715"/>
<name>A0A3D9V715_THECX</name>
<dbReference type="InterPro" id="IPR006059">
    <property type="entry name" value="SBP"/>
</dbReference>
<evidence type="ECO:0000313" key="1">
    <source>
        <dbReference type="EMBL" id="REF37297.1"/>
    </source>
</evidence>
<keyword evidence="2" id="KW-1185">Reference proteome</keyword>
<evidence type="ECO:0000313" key="2">
    <source>
        <dbReference type="Proteomes" id="UP000256485"/>
    </source>
</evidence>
<proteinExistence type="predicted"/>
<dbReference type="EMBL" id="QTUC01000001">
    <property type="protein sequence ID" value="REF37297.1"/>
    <property type="molecule type" value="Genomic_DNA"/>
</dbReference>
<dbReference type="InterPro" id="IPR050490">
    <property type="entry name" value="Bact_solute-bd_prot1"/>
</dbReference>
<dbReference type="PANTHER" id="PTHR43649">
    <property type="entry name" value="ARABINOSE-BINDING PROTEIN-RELATED"/>
    <property type="match status" value="1"/>
</dbReference>
<sequence length="438" mass="46902">MTTTTASLATGRRVRRRTVLAGSLALTLAGCGFVNTDGGDASGGDGDTTTLTAYVNTELNTGLTPLIEKYERATGVTIDVSSAETNDLNQQLRVQLTSGTAADLIRVSPGYSSPVAVGVLASDGDLADLSDEPWTERLSDDTRPLAGVDGKTMAFPVSRNAIVMAYNKEVFADAQVEPPTTWSELLQVCERLRGAGVTPIAAPFQDGIYLQFWMYALGATLVYAEEPDLDDRMRAGEVDFVDHPGWNEVFAKWLELRDAGFFSEGALGIPFDQGMQSVAKGEAAMLLLVSAGLPQLFSYAEQGAEAFGVFALPATDDPGDTHVPLAPDFLAVNAASDNVEAAKDFIAFLARPENVAAYANAMGVLPGLDVDVELESAVLDPILPLIEQGRTTPYANYLWPNGDTQQRLLQSGQLLFDNKITTEQLLTEMDQEYDKGTP</sequence>
<dbReference type="Gene3D" id="3.40.190.10">
    <property type="entry name" value="Periplasmic binding protein-like II"/>
    <property type="match status" value="2"/>
</dbReference>
<comment type="caution">
    <text evidence="1">The sequence shown here is derived from an EMBL/GenBank/DDBJ whole genome shotgun (WGS) entry which is preliminary data.</text>
</comment>
<organism evidence="1 2">
    <name type="scientific">Thermasporomyces composti</name>
    <dbReference type="NCBI Taxonomy" id="696763"/>
    <lineage>
        <taxon>Bacteria</taxon>
        <taxon>Bacillati</taxon>
        <taxon>Actinomycetota</taxon>
        <taxon>Actinomycetes</taxon>
        <taxon>Propionibacteriales</taxon>
        <taxon>Nocardioidaceae</taxon>
        <taxon>Thermasporomyces</taxon>
    </lineage>
</organism>
<dbReference type="Pfam" id="PF13416">
    <property type="entry name" value="SBP_bac_8"/>
    <property type="match status" value="1"/>
</dbReference>
<dbReference type="RefSeq" id="WP_170152615.1">
    <property type="nucleotide sequence ID" value="NZ_QTUC01000001.1"/>
</dbReference>
<dbReference type="Proteomes" id="UP000256485">
    <property type="component" value="Unassembled WGS sequence"/>
</dbReference>
<protein>
    <submittedName>
        <fullName evidence="1">Carbohydrate ABC transporter substrate-binding protein (CUT1 family)</fullName>
    </submittedName>
</protein>
<dbReference type="SUPFAM" id="SSF53850">
    <property type="entry name" value="Periplasmic binding protein-like II"/>
    <property type="match status" value="1"/>
</dbReference>